<name>A0A6C0BLJ6_9ZZZZ</name>
<accession>A0A6C0BLJ6</accession>
<sequence length="214" mass="25221">MYCVRINESRELGVIPPLPNNKCCQCLSNDAQIILLHDISDDYLDLKPRMIVCRKEKEMTQWCVDCLLKAQLDEKTARIIRQIFPEKCQCHEHQHHCCSQSDTNTDACDTEAGLNQLTALDPTDYQSIIEWLLWVGDDETRNCRIYRLIYEKYANEPELRDYWLHMITLAHLFTVRTPSCHHVLSRPYGHCRCQFHSQIMEQMLTEMKNATLFI</sequence>
<proteinExistence type="predicted"/>
<organism evidence="1">
    <name type="scientific">viral metagenome</name>
    <dbReference type="NCBI Taxonomy" id="1070528"/>
    <lineage>
        <taxon>unclassified sequences</taxon>
        <taxon>metagenomes</taxon>
        <taxon>organismal metagenomes</taxon>
    </lineage>
</organism>
<dbReference type="EMBL" id="MN739181">
    <property type="protein sequence ID" value="QHS92554.1"/>
    <property type="molecule type" value="Genomic_DNA"/>
</dbReference>
<dbReference type="AlphaFoldDB" id="A0A6C0BLJ6"/>
<protein>
    <submittedName>
        <fullName evidence="1">Uncharacterized protein</fullName>
    </submittedName>
</protein>
<reference evidence="1" key="1">
    <citation type="journal article" date="2020" name="Nature">
        <title>Giant virus diversity and host interactions through global metagenomics.</title>
        <authorList>
            <person name="Schulz F."/>
            <person name="Roux S."/>
            <person name="Paez-Espino D."/>
            <person name="Jungbluth S."/>
            <person name="Walsh D.A."/>
            <person name="Denef V.J."/>
            <person name="McMahon K.D."/>
            <person name="Konstantinidis K.T."/>
            <person name="Eloe-Fadrosh E.A."/>
            <person name="Kyrpides N.C."/>
            <person name="Woyke T."/>
        </authorList>
    </citation>
    <scope>NUCLEOTIDE SEQUENCE</scope>
    <source>
        <strain evidence="1">GVMAG-M-3300014204-73</strain>
    </source>
</reference>
<evidence type="ECO:0000313" key="1">
    <source>
        <dbReference type="EMBL" id="QHS92554.1"/>
    </source>
</evidence>